<dbReference type="Gene3D" id="1.20.5.1930">
    <property type="match status" value="1"/>
</dbReference>
<dbReference type="Gene3D" id="2.60.120.260">
    <property type="entry name" value="Galactose-binding domain-like"/>
    <property type="match status" value="1"/>
</dbReference>
<dbReference type="GO" id="GO:0005524">
    <property type="term" value="F:ATP binding"/>
    <property type="evidence" value="ECO:0007669"/>
    <property type="project" value="UniProtKB-KW"/>
</dbReference>
<dbReference type="InterPro" id="IPR003594">
    <property type="entry name" value="HATPase_dom"/>
</dbReference>
<keyword evidence="5" id="KW-0902">Two-component regulatory system</keyword>
<protein>
    <recommendedName>
        <fullName evidence="2">histidine kinase</fullName>
        <ecNumber evidence="2">2.7.13.3</ecNumber>
    </recommendedName>
</protein>
<evidence type="ECO:0000256" key="5">
    <source>
        <dbReference type="ARBA" id="ARBA00023012"/>
    </source>
</evidence>
<evidence type="ECO:0000259" key="7">
    <source>
        <dbReference type="Pfam" id="PF02518"/>
    </source>
</evidence>
<keyword evidence="6" id="KW-0472">Membrane</keyword>
<keyword evidence="3" id="KW-0808">Transferase</keyword>
<gene>
    <name evidence="8" type="ORF">ACFSQZ_08930</name>
</gene>
<feature type="transmembrane region" description="Helical" evidence="6">
    <location>
        <begin position="436"/>
        <end position="455"/>
    </location>
</feature>
<dbReference type="EMBL" id="JBHUJC010000026">
    <property type="protein sequence ID" value="MFD2276588.1"/>
    <property type="molecule type" value="Genomic_DNA"/>
</dbReference>
<keyword evidence="4" id="KW-0418">Kinase</keyword>
<dbReference type="PANTHER" id="PTHR24421">
    <property type="entry name" value="NITRATE/NITRITE SENSOR PROTEIN NARX-RELATED"/>
    <property type="match status" value="1"/>
</dbReference>
<proteinExistence type="predicted"/>
<evidence type="ECO:0000256" key="1">
    <source>
        <dbReference type="ARBA" id="ARBA00000085"/>
    </source>
</evidence>
<keyword evidence="8" id="KW-0547">Nucleotide-binding</keyword>
<comment type="catalytic activity">
    <reaction evidence="1">
        <text>ATP + protein L-histidine = ADP + protein N-phospho-L-histidine.</text>
        <dbReference type="EC" id="2.7.13.3"/>
    </reaction>
</comment>
<dbReference type="Gene3D" id="3.30.565.10">
    <property type="entry name" value="Histidine kinase-like ATPase, C-terminal domain"/>
    <property type="match status" value="1"/>
</dbReference>
<evidence type="ECO:0000313" key="9">
    <source>
        <dbReference type="Proteomes" id="UP001597297"/>
    </source>
</evidence>
<comment type="caution">
    <text evidence="8">The sequence shown here is derived from an EMBL/GenBank/DDBJ whole genome shotgun (WGS) entry which is preliminary data.</text>
</comment>
<keyword evidence="6" id="KW-1133">Transmembrane helix</keyword>
<sequence length="658" mass="74427">MWIYLVCFISLFFLGTAGKLRARSDVGLNSSSLTELENKKRLLEEELGQLASISLQGGMGSVGFRSPQFDRADETYWVRIHLGKLRKIDQIVLSPVLWRDSHADEVIANAFPKGFRVVVGRGNMKHVVAEYTEEDGLLPRVAPLVISFPQIAASWVRIETTKMSPRIENGKYVMQLAEIQVFSGSENVALRRRITTSHKNMPNRATPYKTRFLNDGYVPYVMNSADSERCFPFLGPVRQQPDLVIDLGEKMKFSRIRLHAVEQSNNIPQGTAGDMGIPRRFKIYGADSEDFSDALELLDYSWNTLFDVGPIMEWPIGEVSCRYVKLSVLEPNPAIGLTPMVSRVGFAEIELLDMGVNVALGQRAYDVRKSNRSHQIYGNPLALTDGHTIYGKILPLREWMNQMARRHDLMRELSEVEQMLAEGYARQKEKISQMRVTTVVLVVVIILMMGLAYVMRIHNEVKVRERIAANLHDELGANLHAIGILGDLATDAVDDRDDLLDTLSRIRRLTESTGLAAYRCANMMNAKSTSEDFVNDVKQEASRLLGDKKYTLSFEGEELLNQLSRRRRVDLMLFFKECIVNAIRHAKATHVEITFVAEGKEVLLIVRDNGIGIEQHQPKALARRAKLLRGTLSFEPASENAGLCVTLKFRSKKWNTLW</sequence>
<dbReference type="Proteomes" id="UP001597297">
    <property type="component" value="Unassembled WGS sequence"/>
</dbReference>
<evidence type="ECO:0000256" key="4">
    <source>
        <dbReference type="ARBA" id="ARBA00022777"/>
    </source>
</evidence>
<evidence type="ECO:0000313" key="8">
    <source>
        <dbReference type="EMBL" id="MFD2276588.1"/>
    </source>
</evidence>
<organism evidence="8 9">
    <name type="scientific">Rubritalea spongiae</name>
    <dbReference type="NCBI Taxonomy" id="430797"/>
    <lineage>
        <taxon>Bacteria</taxon>
        <taxon>Pseudomonadati</taxon>
        <taxon>Verrucomicrobiota</taxon>
        <taxon>Verrucomicrobiia</taxon>
        <taxon>Verrucomicrobiales</taxon>
        <taxon>Rubritaleaceae</taxon>
        <taxon>Rubritalea</taxon>
    </lineage>
</organism>
<evidence type="ECO:0000256" key="3">
    <source>
        <dbReference type="ARBA" id="ARBA00022679"/>
    </source>
</evidence>
<dbReference type="PANTHER" id="PTHR24421:SF10">
    <property type="entry name" value="NITRATE_NITRITE SENSOR PROTEIN NARQ"/>
    <property type="match status" value="1"/>
</dbReference>
<keyword evidence="9" id="KW-1185">Reference proteome</keyword>
<evidence type="ECO:0000256" key="6">
    <source>
        <dbReference type="SAM" id="Phobius"/>
    </source>
</evidence>
<keyword evidence="8" id="KW-0067">ATP-binding</keyword>
<dbReference type="RefSeq" id="WP_377094531.1">
    <property type="nucleotide sequence ID" value="NZ_JBHSJM010000001.1"/>
</dbReference>
<dbReference type="Pfam" id="PF02518">
    <property type="entry name" value="HATPase_c"/>
    <property type="match status" value="1"/>
</dbReference>
<feature type="domain" description="Histidine kinase/HSP90-like ATPase" evidence="7">
    <location>
        <begin position="570"/>
        <end position="619"/>
    </location>
</feature>
<evidence type="ECO:0000256" key="2">
    <source>
        <dbReference type="ARBA" id="ARBA00012438"/>
    </source>
</evidence>
<reference evidence="9" key="1">
    <citation type="journal article" date="2019" name="Int. J. Syst. Evol. Microbiol.">
        <title>The Global Catalogue of Microorganisms (GCM) 10K type strain sequencing project: providing services to taxonomists for standard genome sequencing and annotation.</title>
        <authorList>
            <consortium name="The Broad Institute Genomics Platform"/>
            <consortium name="The Broad Institute Genome Sequencing Center for Infectious Disease"/>
            <person name="Wu L."/>
            <person name="Ma J."/>
        </authorList>
    </citation>
    <scope>NUCLEOTIDE SEQUENCE [LARGE SCALE GENOMIC DNA]</scope>
    <source>
        <strain evidence="9">JCM 16545</strain>
    </source>
</reference>
<dbReference type="InterPro" id="IPR036890">
    <property type="entry name" value="HATPase_C_sf"/>
</dbReference>
<dbReference type="SUPFAM" id="SSF55874">
    <property type="entry name" value="ATPase domain of HSP90 chaperone/DNA topoisomerase II/histidine kinase"/>
    <property type="match status" value="1"/>
</dbReference>
<keyword evidence="6" id="KW-0812">Transmembrane</keyword>
<accession>A0ABW5E5Q2</accession>
<dbReference type="InterPro" id="IPR050482">
    <property type="entry name" value="Sensor_HK_TwoCompSys"/>
</dbReference>
<dbReference type="EC" id="2.7.13.3" evidence="2"/>
<name>A0ABW5E5Q2_9BACT</name>